<accession>A0ABP4WHJ1</accession>
<dbReference type="Gene3D" id="1.25.40.10">
    <property type="entry name" value="Tetratricopeptide repeat domain"/>
    <property type="match status" value="2"/>
</dbReference>
<dbReference type="RefSeq" id="WP_344081202.1">
    <property type="nucleotide sequence ID" value="NZ_BAAALS010000012.1"/>
</dbReference>
<reference evidence="3" key="1">
    <citation type="journal article" date="2019" name="Int. J. Syst. Evol. Microbiol.">
        <title>The Global Catalogue of Microorganisms (GCM) 10K type strain sequencing project: providing services to taxonomists for standard genome sequencing and annotation.</title>
        <authorList>
            <consortium name="The Broad Institute Genomics Platform"/>
            <consortium name="The Broad Institute Genome Sequencing Center for Infectious Disease"/>
            <person name="Wu L."/>
            <person name="Ma J."/>
        </authorList>
    </citation>
    <scope>NUCLEOTIDE SEQUENCE [LARGE SCALE GENOMIC DNA]</scope>
    <source>
        <strain evidence="3">JCM 13249</strain>
    </source>
</reference>
<dbReference type="SUPFAM" id="SSF81901">
    <property type="entry name" value="HCP-like"/>
    <property type="match status" value="2"/>
</dbReference>
<dbReference type="InterPro" id="IPR011990">
    <property type="entry name" value="TPR-like_helical_dom_sf"/>
</dbReference>
<dbReference type="InterPro" id="IPR019734">
    <property type="entry name" value="TPR_rpt"/>
</dbReference>
<evidence type="ECO:0000313" key="2">
    <source>
        <dbReference type="EMBL" id="GAA1754926.1"/>
    </source>
</evidence>
<keyword evidence="1" id="KW-0802">TPR repeat</keyword>
<proteinExistence type="predicted"/>
<protein>
    <recommendedName>
        <fullName evidence="4">Tetratricopeptide repeat protein</fullName>
    </recommendedName>
</protein>
<dbReference type="Pfam" id="PF13432">
    <property type="entry name" value="TPR_16"/>
    <property type="match status" value="2"/>
</dbReference>
<evidence type="ECO:0000313" key="3">
    <source>
        <dbReference type="Proteomes" id="UP001500655"/>
    </source>
</evidence>
<dbReference type="PROSITE" id="PS50005">
    <property type="entry name" value="TPR"/>
    <property type="match status" value="1"/>
</dbReference>
<dbReference type="SMART" id="SM00028">
    <property type="entry name" value="TPR"/>
    <property type="match status" value="3"/>
</dbReference>
<comment type="caution">
    <text evidence="2">The sequence shown here is derived from an EMBL/GenBank/DDBJ whole genome shotgun (WGS) entry which is preliminary data.</text>
</comment>
<evidence type="ECO:0000256" key="1">
    <source>
        <dbReference type="PROSITE-ProRule" id="PRU00339"/>
    </source>
</evidence>
<dbReference type="PANTHER" id="PTHR44216">
    <property type="entry name" value="PROTEIN O-MANNOSYL-TRANSFERASE TMTC2"/>
    <property type="match status" value="1"/>
</dbReference>
<dbReference type="PANTHER" id="PTHR44216:SF3">
    <property type="entry name" value="PROTEIN O-MANNOSYL-TRANSFERASE TMTC2"/>
    <property type="match status" value="1"/>
</dbReference>
<dbReference type="InterPro" id="IPR052384">
    <property type="entry name" value="TMTC_O-mannosyltransferase"/>
</dbReference>
<keyword evidence="3" id="KW-1185">Reference proteome</keyword>
<name>A0ABP4WHJ1_9ACTN</name>
<sequence>MGDDLDSRLSQVSTSEDIDELIDLGCDLADARRLSDAERCFRRAASLGSAVAEFNLGNTLADSGRPAEAVAAYERALAGGEAAAWFNLGTALEDLGDLAGAMRAFRAAFRAGDAKGALALAFSLREQGERAAAQVAAREAVEAGDPTAAAVLACWEWDETGDPALEPALRAGADLYPSARVDLAQLLVQTGRVGEARAALERGAKLGEAESWLPLGNLYADEFDDAAAAETAYRSGIAAGDTYCHHNLGVLLLERGADEQAREQFQLGADAGDALAARALRDLH</sequence>
<evidence type="ECO:0008006" key="4">
    <source>
        <dbReference type="Google" id="ProtNLM"/>
    </source>
</evidence>
<organism evidence="2 3">
    <name type="scientific">Luedemannella helvata</name>
    <dbReference type="NCBI Taxonomy" id="349315"/>
    <lineage>
        <taxon>Bacteria</taxon>
        <taxon>Bacillati</taxon>
        <taxon>Actinomycetota</taxon>
        <taxon>Actinomycetes</taxon>
        <taxon>Micromonosporales</taxon>
        <taxon>Micromonosporaceae</taxon>
        <taxon>Luedemannella</taxon>
    </lineage>
</organism>
<dbReference type="EMBL" id="BAAALS010000012">
    <property type="protein sequence ID" value="GAA1754926.1"/>
    <property type="molecule type" value="Genomic_DNA"/>
</dbReference>
<gene>
    <name evidence="2" type="ORF">GCM10009681_27590</name>
</gene>
<dbReference type="Proteomes" id="UP001500655">
    <property type="component" value="Unassembled WGS sequence"/>
</dbReference>
<feature type="repeat" description="TPR" evidence="1">
    <location>
        <begin position="82"/>
        <end position="115"/>
    </location>
</feature>